<dbReference type="Gene3D" id="3.40.50.2300">
    <property type="match status" value="1"/>
</dbReference>
<keyword evidence="1 2" id="KW-0597">Phosphoprotein</keyword>
<evidence type="ECO:0000256" key="1">
    <source>
        <dbReference type="ARBA" id="ARBA00022553"/>
    </source>
</evidence>
<dbReference type="Gene3D" id="3.30.565.10">
    <property type="entry name" value="Histidine kinase-like ATPase, C-terminal domain"/>
    <property type="match status" value="1"/>
</dbReference>
<feature type="coiled-coil region" evidence="3">
    <location>
        <begin position="129"/>
        <end position="156"/>
    </location>
</feature>
<dbReference type="PANTHER" id="PTHR43547">
    <property type="entry name" value="TWO-COMPONENT HISTIDINE KINASE"/>
    <property type="match status" value="1"/>
</dbReference>
<keyword evidence="3" id="KW-0175">Coiled coil</keyword>
<sequence length="388" mass="43654">MAPTSTHDAVVLIVDDVPGNVKVLANILADHYQTVLATSGQQALDLLFRGEQQIDLILLDVVMPGLNGFEVCQKIKAQPSTQDIPIIFVTSQKEMESEYHGLELGAVDYLVKPVLGTFVLAKVHNHIQFKKMRDAYQQQNLLLEKQNRELDKLLQAESNLDYMLHLDLRSTISQLFSSLENLHQGVQNHPHLHEPLWAAYRDASMLSHQINSATEMFRIENNSYALAPVQVDLIQLLHDYFRLHHTFSTDNDPKKIRFEILVNNFPVAEQSSLTVMGDSVLCYGIVTELLDNAYEAAPTGSIITIRLQENQGIGQLQIHNAGAISPSVREHFRDKYVTHNQCRHKGIGTYMAQLMAQAQNGLLEWKTDDVTGTTVFLSLPLSQNRALL</sequence>
<accession>A0A1S7LK94</accession>
<feature type="modified residue" description="4-aspartylphosphate" evidence="2">
    <location>
        <position position="60"/>
    </location>
</feature>
<dbReference type="PANTHER" id="PTHR43547:SF2">
    <property type="entry name" value="HYBRID SIGNAL TRANSDUCTION HISTIDINE KINASE C"/>
    <property type="match status" value="1"/>
</dbReference>
<dbReference type="InterPro" id="IPR036890">
    <property type="entry name" value="HATPase_C_sf"/>
</dbReference>
<organism evidence="6">
    <name type="scientific">Magnetococcus massalia (strain MO-1)</name>
    <dbReference type="NCBI Taxonomy" id="451514"/>
    <lineage>
        <taxon>Bacteria</taxon>
        <taxon>Pseudomonadati</taxon>
        <taxon>Pseudomonadota</taxon>
        <taxon>Magnetococcia</taxon>
        <taxon>Magnetococcales</taxon>
        <taxon>Magnetococcaceae</taxon>
        <taxon>Magnetococcus</taxon>
    </lineage>
</organism>
<dbReference type="SUPFAM" id="SSF52172">
    <property type="entry name" value="CheY-like"/>
    <property type="match status" value="1"/>
</dbReference>
<evidence type="ECO:0000259" key="5">
    <source>
        <dbReference type="PROSITE" id="PS50110"/>
    </source>
</evidence>
<dbReference type="InterPro" id="IPR005467">
    <property type="entry name" value="His_kinase_dom"/>
</dbReference>
<dbReference type="PROSITE" id="PS50109">
    <property type="entry name" value="HIS_KIN"/>
    <property type="match status" value="1"/>
</dbReference>
<dbReference type="SUPFAM" id="SSF55874">
    <property type="entry name" value="ATPase domain of HSP90 chaperone/DNA topoisomerase II/histidine kinase"/>
    <property type="match status" value="1"/>
</dbReference>
<dbReference type="Pfam" id="PF02518">
    <property type="entry name" value="HATPase_c"/>
    <property type="match status" value="1"/>
</dbReference>
<proteinExistence type="predicted"/>
<feature type="domain" description="Histidine kinase" evidence="4">
    <location>
        <begin position="163"/>
        <end position="383"/>
    </location>
</feature>
<dbReference type="InterPro" id="IPR001789">
    <property type="entry name" value="Sig_transdc_resp-reg_receiver"/>
</dbReference>
<feature type="domain" description="Response regulatory" evidence="5">
    <location>
        <begin position="10"/>
        <end position="127"/>
    </location>
</feature>
<dbReference type="SMART" id="SM00448">
    <property type="entry name" value="REC"/>
    <property type="match status" value="1"/>
</dbReference>
<dbReference type="PROSITE" id="PS50110">
    <property type="entry name" value="RESPONSE_REGULATORY"/>
    <property type="match status" value="1"/>
</dbReference>
<dbReference type="AlphaFoldDB" id="A0A1S7LK94"/>
<evidence type="ECO:0000259" key="4">
    <source>
        <dbReference type="PROSITE" id="PS50109"/>
    </source>
</evidence>
<dbReference type="GO" id="GO:0000155">
    <property type="term" value="F:phosphorelay sensor kinase activity"/>
    <property type="evidence" value="ECO:0007669"/>
    <property type="project" value="TreeGrafter"/>
</dbReference>
<evidence type="ECO:0000313" key="6">
    <source>
        <dbReference type="EMBL" id="CRH07392.1"/>
    </source>
</evidence>
<reference evidence="6" key="1">
    <citation type="submission" date="2015-04" db="EMBL/GenBank/DDBJ databases">
        <authorList>
            <person name="Syromyatnikov M.Y."/>
            <person name="Popov V.N."/>
        </authorList>
    </citation>
    <scope>NUCLEOTIDE SEQUENCE</scope>
    <source>
        <strain evidence="6">MO-1</strain>
    </source>
</reference>
<dbReference type="InterPro" id="IPR003594">
    <property type="entry name" value="HATPase_dom"/>
</dbReference>
<evidence type="ECO:0000256" key="2">
    <source>
        <dbReference type="PROSITE-ProRule" id="PRU00169"/>
    </source>
</evidence>
<dbReference type="EMBL" id="LO017727">
    <property type="protein sequence ID" value="CRH07392.1"/>
    <property type="molecule type" value="Genomic_DNA"/>
</dbReference>
<dbReference type="SMART" id="SM00387">
    <property type="entry name" value="HATPase_c"/>
    <property type="match status" value="1"/>
</dbReference>
<protein>
    <submittedName>
        <fullName evidence="6">Putative Two-component hybrid sensor and regulator</fullName>
    </submittedName>
</protein>
<evidence type="ECO:0000256" key="3">
    <source>
        <dbReference type="SAM" id="Coils"/>
    </source>
</evidence>
<name>A0A1S7LK94_MAGMO</name>
<dbReference type="InterPro" id="IPR011006">
    <property type="entry name" value="CheY-like_superfamily"/>
</dbReference>
<gene>
    <name evidence="6" type="ORF">MAGMO_3253</name>
</gene>
<dbReference type="Pfam" id="PF00072">
    <property type="entry name" value="Response_reg"/>
    <property type="match status" value="1"/>
</dbReference>